<dbReference type="SMART" id="SM00185">
    <property type="entry name" value="ARM"/>
    <property type="match status" value="9"/>
</dbReference>
<dbReference type="InterPro" id="IPR016024">
    <property type="entry name" value="ARM-type_fold"/>
</dbReference>
<evidence type="ECO:0000256" key="1">
    <source>
        <dbReference type="ARBA" id="ARBA00022737"/>
    </source>
</evidence>
<sequence>MSLSTVASGVGGLELPSFRLLPISSTQIQFLTVNARKQSRRRRELSFSPFPLLIHSNHRLRHGFSKPNSRIDRAQCSGEAGHSDTTEKSSVASFEDGEEARSESSSGLGDSYVALFVRMLGLDNDPLDREQAVDALWKYSLGGKKCVDAIMKFHGCLNLIVNLLKSESSSTCEAAAGLIRSIASVNLYRESVAESGALEEITALLSRPSLATVVKEQSICALWNLTVDEEIREKVADFDILRLLIGFLEDDDVNVKEAAGGVLANLALSRSNHKIMVEVGVIPILAKLLKGDNSDNKGSKVIRKEARNVLLELAKDEYYRILVIEEGVVPIPIIGADAYKSFRPDLYSWPSLPDGIKVEQTAKAPSRFGASELLLGLNVDKNVDEVDEAKMKAIVGRTNQQFLARIGAIEFEKEIKSEGTVKSQQQQLTLLPCVDGVARLVLMLGLADELAVTRAAESVADASINEDMRVSFMEAGAVKPLVQLLANNNKESVKLPVIRALKNLSLSRTVCQRIEAEGAVPFLMNLLKQPEISLSATEQILDILAHILDPTKEMESKFFEGPVSGSKAESRKEVLDAAVISRLVQIAKTASPNLLRKAISIIEFGTVANPNMDAIISEDITTVLNVALRQKVLEEPENEAEELEKHLLELEEAGLTISAASRLLTKLIDSESFRQTNDTKVFTELLRKILRSSLPLHYKDSVANCLVKLASPSSLPQSLNDPINVEVTLYKTIPRLVEQMSFPSSPEAKEEAVLELNRIVSEVPESTQALASHGGIEPLVKLLEERNDRCVEASLSVLYNLSMDSENHTAIIRAGAVPVLRRIVMSQRPHWNLALRLLRDLPV</sequence>
<proteinExistence type="predicted"/>
<name>A0A1J3E2D6_NOCCA</name>
<feature type="repeat" description="ARM" evidence="2">
    <location>
        <begin position="476"/>
        <end position="505"/>
    </location>
</feature>
<dbReference type="AlphaFoldDB" id="A0A1J3E2D6"/>
<feature type="repeat" description="ARM" evidence="2">
    <location>
        <begin position="239"/>
        <end position="281"/>
    </location>
</feature>
<evidence type="ECO:0000256" key="2">
    <source>
        <dbReference type="PROSITE-ProRule" id="PRU00259"/>
    </source>
</evidence>
<evidence type="ECO:0000313" key="4">
    <source>
        <dbReference type="EMBL" id="JAU25583.1"/>
    </source>
</evidence>
<dbReference type="EMBL" id="GEVI01006737">
    <property type="protein sequence ID" value="JAU25583.1"/>
    <property type="molecule type" value="Transcribed_RNA"/>
</dbReference>
<feature type="region of interest" description="Disordered" evidence="3">
    <location>
        <begin position="64"/>
        <end position="106"/>
    </location>
</feature>
<dbReference type="PROSITE" id="PS50176">
    <property type="entry name" value="ARM_REPEAT"/>
    <property type="match status" value="4"/>
</dbReference>
<reference evidence="4" key="1">
    <citation type="submission" date="2016-07" db="EMBL/GenBank/DDBJ databases">
        <title>De novo transcriptome assembly of four accessions of the metal hyperaccumulator plant Noccaea caerulescens.</title>
        <authorList>
            <person name="Blande D."/>
            <person name="Halimaa P."/>
            <person name="Tervahauta A.I."/>
            <person name="Aarts M.G."/>
            <person name="Karenlampi S.O."/>
        </authorList>
    </citation>
    <scope>NUCLEOTIDE SEQUENCE</scope>
</reference>
<protein>
    <submittedName>
        <fullName evidence="4">U-box domain-containing protein 2</fullName>
    </submittedName>
</protein>
<dbReference type="InterPro" id="IPR000225">
    <property type="entry name" value="Armadillo"/>
</dbReference>
<dbReference type="Pfam" id="PF00514">
    <property type="entry name" value="Arm"/>
    <property type="match status" value="2"/>
</dbReference>
<dbReference type="PANTHER" id="PTHR47451:SF1">
    <property type="entry name" value="ARM REPEAT SUPERFAMILY PROTEIN"/>
    <property type="match status" value="1"/>
</dbReference>
<gene>
    <name evidence="4" type="ORF">GA_TR2833_c0_g1_i1_g.8937</name>
</gene>
<dbReference type="SUPFAM" id="SSF48371">
    <property type="entry name" value="ARM repeat"/>
    <property type="match status" value="2"/>
</dbReference>
<keyword evidence="1" id="KW-0677">Repeat</keyword>
<dbReference type="FunFam" id="1.25.10.10:FF:000984">
    <property type="entry name" value="U-box domain-containing protein 2"/>
    <property type="match status" value="1"/>
</dbReference>
<evidence type="ECO:0000256" key="3">
    <source>
        <dbReference type="SAM" id="MobiDB-lite"/>
    </source>
</evidence>
<dbReference type="InterPro" id="IPR011989">
    <property type="entry name" value="ARM-like"/>
</dbReference>
<feature type="repeat" description="ARM" evidence="2">
    <location>
        <begin position="196"/>
        <end position="235"/>
    </location>
</feature>
<dbReference type="Gene3D" id="1.25.10.10">
    <property type="entry name" value="Leucine-rich Repeat Variant"/>
    <property type="match status" value="3"/>
</dbReference>
<accession>A0A1J3E2D6</accession>
<dbReference type="PANTHER" id="PTHR47451">
    <property type="entry name" value="ARM REPEAT SUPERFAMILY PROTEIN"/>
    <property type="match status" value="1"/>
</dbReference>
<feature type="repeat" description="ARM" evidence="2">
    <location>
        <begin position="774"/>
        <end position="816"/>
    </location>
</feature>
<organism evidence="4">
    <name type="scientific">Noccaea caerulescens</name>
    <name type="common">Alpine penny-cress</name>
    <name type="synonym">Thlaspi caerulescens</name>
    <dbReference type="NCBI Taxonomy" id="107243"/>
    <lineage>
        <taxon>Eukaryota</taxon>
        <taxon>Viridiplantae</taxon>
        <taxon>Streptophyta</taxon>
        <taxon>Embryophyta</taxon>
        <taxon>Tracheophyta</taxon>
        <taxon>Spermatophyta</taxon>
        <taxon>Magnoliopsida</taxon>
        <taxon>eudicotyledons</taxon>
        <taxon>Gunneridae</taxon>
        <taxon>Pentapetalae</taxon>
        <taxon>rosids</taxon>
        <taxon>malvids</taxon>
        <taxon>Brassicales</taxon>
        <taxon>Brassicaceae</taxon>
        <taxon>Coluteocarpeae</taxon>
        <taxon>Noccaea</taxon>
    </lineage>
</organism>